<keyword evidence="2" id="KW-0812">Transmembrane</keyword>
<dbReference type="CDD" id="cd06259">
    <property type="entry name" value="YdcF-like"/>
    <property type="match status" value="1"/>
</dbReference>
<reference evidence="4" key="1">
    <citation type="journal article" date="2021" name="Microorganisms">
        <title>Acidisoma silvae sp. nov. and Acidisomacellulosilytica sp. nov., Two Acidophilic Bacteria Isolated from Decaying Wood, Hydrolyzing Cellulose and Producing Poly-3-hydroxybutyrate.</title>
        <authorList>
            <person name="Mieszkin S."/>
            <person name="Pouder E."/>
            <person name="Uroz S."/>
            <person name="Simon-Colin C."/>
            <person name="Alain K."/>
        </authorList>
    </citation>
    <scope>NUCLEOTIDE SEQUENCE</scope>
    <source>
        <strain evidence="4">HW T2.11</strain>
    </source>
</reference>
<organism evidence="4 5">
    <name type="scientific">Acidisoma silvae</name>
    <dbReference type="NCBI Taxonomy" id="2802396"/>
    <lineage>
        <taxon>Bacteria</taxon>
        <taxon>Pseudomonadati</taxon>
        <taxon>Pseudomonadota</taxon>
        <taxon>Alphaproteobacteria</taxon>
        <taxon>Acetobacterales</taxon>
        <taxon>Acidocellaceae</taxon>
        <taxon>Acidisoma</taxon>
    </lineage>
</organism>
<dbReference type="GO" id="GO:0000270">
    <property type="term" value="P:peptidoglycan metabolic process"/>
    <property type="evidence" value="ECO:0007669"/>
    <property type="project" value="TreeGrafter"/>
</dbReference>
<dbReference type="RefSeq" id="WP_227321129.1">
    <property type="nucleotide sequence ID" value="NZ_JAESVB010000003.1"/>
</dbReference>
<evidence type="ECO:0000256" key="2">
    <source>
        <dbReference type="SAM" id="Phobius"/>
    </source>
</evidence>
<keyword evidence="2" id="KW-1133">Transmembrane helix</keyword>
<reference evidence="4" key="2">
    <citation type="submission" date="2021-01" db="EMBL/GenBank/DDBJ databases">
        <authorList>
            <person name="Mieszkin S."/>
            <person name="Pouder E."/>
            <person name="Alain K."/>
        </authorList>
    </citation>
    <scope>NUCLEOTIDE SEQUENCE</scope>
    <source>
        <strain evidence="4">HW T2.11</strain>
    </source>
</reference>
<proteinExistence type="predicted"/>
<dbReference type="Pfam" id="PF02698">
    <property type="entry name" value="DUF218"/>
    <property type="match status" value="1"/>
</dbReference>
<feature type="region of interest" description="Disordered" evidence="1">
    <location>
        <begin position="1"/>
        <end position="29"/>
    </location>
</feature>
<evidence type="ECO:0000259" key="3">
    <source>
        <dbReference type="Pfam" id="PF02698"/>
    </source>
</evidence>
<dbReference type="AlphaFoldDB" id="A0A963YR92"/>
<feature type="domain" description="DUF218" evidence="3">
    <location>
        <begin position="73"/>
        <end position="209"/>
    </location>
</feature>
<feature type="transmembrane region" description="Helical" evidence="2">
    <location>
        <begin position="39"/>
        <end position="59"/>
    </location>
</feature>
<evidence type="ECO:0000313" key="4">
    <source>
        <dbReference type="EMBL" id="MCB8875482.1"/>
    </source>
</evidence>
<keyword evidence="5" id="KW-1185">Reference proteome</keyword>
<sequence length="231" mass="25701">MAQTPAVTPRRRRRTARQKSDAARQKSGRLPPRRLGARLLALAVMLALVAWCGGFLWFLRNTYMPSDPPPQADGIVVLTGGEDRLATAFQMLNQGRADQLLISGVPVTVSLRDMERSAHLARPPAASHITIGHHAQTTVGNADETSAWVEVHHIRRLIVVTAGYHMPRALLELSRSMPGVTLYPMRVQPVAIYDGARLHVWRLLVSEYTKWLLAQLRFGRVASFLRGIHDA</sequence>
<evidence type="ECO:0000256" key="1">
    <source>
        <dbReference type="SAM" id="MobiDB-lite"/>
    </source>
</evidence>
<dbReference type="InterPro" id="IPR051599">
    <property type="entry name" value="Cell_Envelope_Assoc"/>
</dbReference>
<accession>A0A963YR92</accession>
<evidence type="ECO:0000313" key="5">
    <source>
        <dbReference type="Proteomes" id="UP000708298"/>
    </source>
</evidence>
<dbReference type="PANTHER" id="PTHR30336:SF4">
    <property type="entry name" value="ENVELOPE BIOGENESIS FACTOR ELYC"/>
    <property type="match status" value="1"/>
</dbReference>
<dbReference type="Proteomes" id="UP000708298">
    <property type="component" value="Unassembled WGS sequence"/>
</dbReference>
<comment type="caution">
    <text evidence="4">The sequence shown here is derived from an EMBL/GenBank/DDBJ whole genome shotgun (WGS) entry which is preliminary data.</text>
</comment>
<dbReference type="GO" id="GO:0005886">
    <property type="term" value="C:plasma membrane"/>
    <property type="evidence" value="ECO:0007669"/>
    <property type="project" value="TreeGrafter"/>
</dbReference>
<protein>
    <submittedName>
        <fullName evidence="4">YdcF family protein</fullName>
    </submittedName>
</protein>
<dbReference type="GO" id="GO:0043164">
    <property type="term" value="P:Gram-negative-bacterium-type cell wall biogenesis"/>
    <property type="evidence" value="ECO:0007669"/>
    <property type="project" value="TreeGrafter"/>
</dbReference>
<dbReference type="PANTHER" id="PTHR30336">
    <property type="entry name" value="INNER MEMBRANE PROTEIN, PROBABLE PERMEASE"/>
    <property type="match status" value="1"/>
</dbReference>
<dbReference type="InterPro" id="IPR003848">
    <property type="entry name" value="DUF218"/>
</dbReference>
<name>A0A963YR92_9PROT</name>
<keyword evidence="2" id="KW-0472">Membrane</keyword>
<gene>
    <name evidence="4" type="ORF">ASILVAE211_09845</name>
</gene>
<dbReference type="EMBL" id="JAESVB010000003">
    <property type="protein sequence ID" value="MCB8875482.1"/>
    <property type="molecule type" value="Genomic_DNA"/>
</dbReference>